<evidence type="ECO:0000256" key="3">
    <source>
        <dbReference type="ARBA" id="ARBA00022679"/>
    </source>
</evidence>
<dbReference type="PROSITE" id="PS00095">
    <property type="entry name" value="C5_MTASE_2"/>
    <property type="match status" value="1"/>
</dbReference>
<evidence type="ECO:0000313" key="10">
    <source>
        <dbReference type="Proteomes" id="UP000446786"/>
    </source>
</evidence>
<evidence type="ECO:0000313" key="9">
    <source>
        <dbReference type="EMBL" id="MXP32569.1"/>
    </source>
</evidence>
<organism evidence="9 10">
    <name type="scientific">Parerythrobacter jejuensis</name>
    <dbReference type="NCBI Taxonomy" id="795812"/>
    <lineage>
        <taxon>Bacteria</taxon>
        <taxon>Pseudomonadati</taxon>
        <taxon>Pseudomonadota</taxon>
        <taxon>Alphaproteobacteria</taxon>
        <taxon>Sphingomonadales</taxon>
        <taxon>Erythrobacteraceae</taxon>
        <taxon>Parerythrobacter</taxon>
    </lineage>
</organism>
<dbReference type="EMBL" id="WTYE01000001">
    <property type="protein sequence ID" value="MXP32569.1"/>
    <property type="molecule type" value="Genomic_DNA"/>
</dbReference>
<dbReference type="SUPFAM" id="SSF53335">
    <property type="entry name" value="S-adenosyl-L-methionine-dependent methyltransferases"/>
    <property type="match status" value="1"/>
</dbReference>
<dbReference type="PANTHER" id="PTHR10629:SF52">
    <property type="entry name" value="DNA (CYTOSINE-5)-METHYLTRANSFERASE 1"/>
    <property type="match status" value="1"/>
</dbReference>
<evidence type="ECO:0000256" key="6">
    <source>
        <dbReference type="ARBA" id="ARBA00047422"/>
    </source>
</evidence>
<dbReference type="AlphaFoldDB" id="A0A845ASU7"/>
<dbReference type="InterPro" id="IPR001525">
    <property type="entry name" value="C5_MeTfrase"/>
</dbReference>
<dbReference type="PROSITE" id="PS51679">
    <property type="entry name" value="SAM_MT_C5"/>
    <property type="match status" value="1"/>
</dbReference>
<dbReference type="GO" id="GO:0009307">
    <property type="term" value="P:DNA restriction-modification system"/>
    <property type="evidence" value="ECO:0007669"/>
    <property type="project" value="UniProtKB-KW"/>
</dbReference>
<dbReference type="Proteomes" id="UP000446786">
    <property type="component" value="Unassembled WGS sequence"/>
</dbReference>
<evidence type="ECO:0000256" key="2">
    <source>
        <dbReference type="ARBA" id="ARBA00022603"/>
    </source>
</evidence>
<evidence type="ECO:0000256" key="4">
    <source>
        <dbReference type="ARBA" id="ARBA00022691"/>
    </source>
</evidence>
<dbReference type="InterPro" id="IPR050390">
    <property type="entry name" value="C5-Methyltransferase"/>
</dbReference>
<sequence>MRAQPEVVDLFCGVGALSHGLKLAGCEILAGYDTDERCKFAFEQNNGGEFIKRDVGKMSAYEIMSHYSGKAPTVLAGCAPCQPFSSYKQRYDEDPQWSLVGKFAELAAAVQPDFITMENVPSLLRYKEGSVFREFKEILNDAGYPVRATIAKCELFGVPQKRRRLVVVAAHRRKIGRLIPAENVGMTVKKAIAHLPAISAGETDPADPLHTASSLSELNMRRMKAAKPGGTWRDWPEELRAACHRRASGKTYPGVYARMTWDDPAPTMTTQCFGFGNGRFGHPEQDRAISLREAAILQSFPPEYEFLPSNDKPNLKEVGRWIGNAVPVNLGRAIGQTIISRCDYA</sequence>
<evidence type="ECO:0000256" key="8">
    <source>
        <dbReference type="RuleBase" id="RU000416"/>
    </source>
</evidence>
<dbReference type="GO" id="GO:0003886">
    <property type="term" value="F:DNA (cytosine-5-)-methyltransferase activity"/>
    <property type="evidence" value="ECO:0007669"/>
    <property type="project" value="UniProtKB-EC"/>
</dbReference>
<accession>A0A845ASU7</accession>
<dbReference type="GO" id="GO:0044027">
    <property type="term" value="P:negative regulation of gene expression via chromosomal CpG island methylation"/>
    <property type="evidence" value="ECO:0007669"/>
    <property type="project" value="TreeGrafter"/>
</dbReference>
<name>A0A845ASU7_9SPHN</name>
<feature type="active site" evidence="7">
    <location>
        <position position="81"/>
    </location>
</feature>
<dbReference type="InterPro" id="IPR031303">
    <property type="entry name" value="C5_meth_CS"/>
</dbReference>
<evidence type="ECO:0000256" key="5">
    <source>
        <dbReference type="ARBA" id="ARBA00022747"/>
    </source>
</evidence>
<comment type="similarity">
    <text evidence="7 8">Belongs to the class I-like SAM-binding methyltransferase superfamily. C5-methyltransferase family.</text>
</comment>
<keyword evidence="10" id="KW-1185">Reference proteome</keyword>
<reference evidence="9 10" key="1">
    <citation type="submission" date="2019-12" db="EMBL/GenBank/DDBJ databases">
        <title>Genomic-based taxomic classification of the family Erythrobacteraceae.</title>
        <authorList>
            <person name="Xu L."/>
        </authorList>
    </citation>
    <scope>NUCLEOTIDE SEQUENCE [LARGE SCALE GENOMIC DNA]</scope>
    <source>
        <strain evidence="9 10">JCM 16677</strain>
    </source>
</reference>
<keyword evidence="5" id="KW-0680">Restriction system</keyword>
<comment type="caution">
    <text evidence="9">The sequence shown here is derived from an EMBL/GenBank/DDBJ whole genome shotgun (WGS) entry which is preliminary data.</text>
</comment>
<dbReference type="Gene3D" id="3.40.50.150">
    <property type="entry name" value="Vaccinia Virus protein VP39"/>
    <property type="match status" value="1"/>
</dbReference>
<keyword evidence="3 7" id="KW-0808">Transferase</keyword>
<keyword evidence="2 7" id="KW-0489">Methyltransferase</keyword>
<proteinExistence type="inferred from homology"/>
<dbReference type="PANTHER" id="PTHR10629">
    <property type="entry name" value="CYTOSINE-SPECIFIC METHYLTRANSFERASE"/>
    <property type="match status" value="1"/>
</dbReference>
<dbReference type="PRINTS" id="PR00105">
    <property type="entry name" value="C5METTRFRASE"/>
</dbReference>
<evidence type="ECO:0000256" key="1">
    <source>
        <dbReference type="ARBA" id="ARBA00011975"/>
    </source>
</evidence>
<dbReference type="OrthoDB" id="9813719at2"/>
<dbReference type="GO" id="GO:0003677">
    <property type="term" value="F:DNA binding"/>
    <property type="evidence" value="ECO:0007669"/>
    <property type="project" value="TreeGrafter"/>
</dbReference>
<gene>
    <name evidence="9" type="primary">dcm</name>
    <name evidence="9" type="ORF">GRI94_12130</name>
</gene>
<dbReference type="GO" id="GO:0032259">
    <property type="term" value="P:methylation"/>
    <property type="evidence" value="ECO:0007669"/>
    <property type="project" value="UniProtKB-KW"/>
</dbReference>
<dbReference type="NCBIfam" id="TIGR00675">
    <property type="entry name" value="dcm"/>
    <property type="match status" value="1"/>
</dbReference>
<dbReference type="EC" id="2.1.1.37" evidence="1"/>
<dbReference type="Pfam" id="PF00145">
    <property type="entry name" value="DNA_methylase"/>
    <property type="match status" value="1"/>
</dbReference>
<dbReference type="Gene3D" id="3.90.120.10">
    <property type="entry name" value="DNA Methylase, subunit A, domain 2"/>
    <property type="match status" value="1"/>
</dbReference>
<dbReference type="RefSeq" id="WP_160779900.1">
    <property type="nucleotide sequence ID" value="NZ_BAAAZF010000001.1"/>
</dbReference>
<protein>
    <recommendedName>
        <fullName evidence="1">DNA (cytosine-5-)-methyltransferase</fullName>
        <ecNumber evidence="1">2.1.1.37</ecNumber>
    </recommendedName>
</protein>
<keyword evidence="4 7" id="KW-0949">S-adenosyl-L-methionine</keyword>
<comment type="catalytic activity">
    <reaction evidence="6">
        <text>a 2'-deoxycytidine in DNA + S-adenosyl-L-methionine = a 5-methyl-2'-deoxycytidine in DNA + S-adenosyl-L-homocysteine + H(+)</text>
        <dbReference type="Rhea" id="RHEA:13681"/>
        <dbReference type="Rhea" id="RHEA-COMP:11369"/>
        <dbReference type="Rhea" id="RHEA-COMP:11370"/>
        <dbReference type="ChEBI" id="CHEBI:15378"/>
        <dbReference type="ChEBI" id="CHEBI:57856"/>
        <dbReference type="ChEBI" id="CHEBI:59789"/>
        <dbReference type="ChEBI" id="CHEBI:85452"/>
        <dbReference type="ChEBI" id="CHEBI:85454"/>
        <dbReference type="EC" id="2.1.1.37"/>
    </reaction>
</comment>
<dbReference type="InterPro" id="IPR029063">
    <property type="entry name" value="SAM-dependent_MTases_sf"/>
</dbReference>
<evidence type="ECO:0000256" key="7">
    <source>
        <dbReference type="PROSITE-ProRule" id="PRU01016"/>
    </source>
</evidence>